<dbReference type="Pfam" id="PF14341">
    <property type="entry name" value="PilX_N"/>
    <property type="match status" value="1"/>
</dbReference>
<evidence type="ECO:0000259" key="2">
    <source>
        <dbReference type="Pfam" id="PF13681"/>
    </source>
</evidence>
<keyword evidence="1" id="KW-1133">Transmembrane helix</keyword>
<evidence type="ECO:0000256" key="1">
    <source>
        <dbReference type="SAM" id="Phobius"/>
    </source>
</evidence>
<sequence>MSELTHLPNASGQRGASLIVVLILLLVMTLLGLTVLRNTTLEERMAANLYDRSLGFQAAESALRQGELLAQATLASAVPSSGCTAGVCSTPVATESDRWLNNSFAGWLNATNDISDKAPLPRAKYFIEYMGEAPTWPACDRKVPIDAQCLTPRYRITALAEEADRASVLLQTNYLVR</sequence>
<evidence type="ECO:0000259" key="3">
    <source>
        <dbReference type="Pfam" id="PF14341"/>
    </source>
</evidence>
<gene>
    <name evidence="4" type="ORF">VZ068_13175</name>
</gene>
<protein>
    <submittedName>
        <fullName evidence="4">PilX N-terminal domain-containing pilus assembly protein</fullName>
    </submittedName>
</protein>
<evidence type="ECO:0000313" key="4">
    <source>
        <dbReference type="EMBL" id="XBS36440.1"/>
    </source>
</evidence>
<organism evidence="4">
    <name type="scientific">Xanthomonas sp. 10-10</name>
    <dbReference type="NCBI Taxonomy" id="3115848"/>
    <lineage>
        <taxon>Bacteria</taxon>
        <taxon>Pseudomonadati</taxon>
        <taxon>Pseudomonadota</taxon>
        <taxon>Gammaproteobacteria</taxon>
        <taxon>Lysobacterales</taxon>
        <taxon>Lysobacteraceae</taxon>
        <taxon>Xanthomonas</taxon>
    </lineage>
</organism>
<accession>A0AAU7P3X2</accession>
<reference evidence="4" key="1">
    <citation type="submission" date="2024-02" db="EMBL/GenBank/DDBJ databases">
        <title>Complete genome sequence of Xanthomonas sp. 10-10.</title>
        <authorList>
            <person name="Biessy A."/>
            <person name="Ciotola M."/>
            <person name="Cadieux M."/>
            <person name="Soufiane B."/>
            <person name="Laforest M."/>
            <person name="Filion M."/>
        </authorList>
    </citation>
    <scope>NUCLEOTIDE SEQUENCE</scope>
    <source>
        <strain evidence="4">10-10</strain>
    </source>
</reference>
<dbReference type="AlphaFoldDB" id="A0AAU7P3X2"/>
<dbReference type="InterPro" id="IPR025205">
    <property type="entry name" value="PilX/PilW_C"/>
</dbReference>
<dbReference type="EMBL" id="CP144460">
    <property type="protein sequence ID" value="XBS36440.1"/>
    <property type="molecule type" value="Genomic_DNA"/>
</dbReference>
<feature type="domain" description="PilX/PilW C-terminal" evidence="2">
    <location>
        <begin position="94"/>
        <end position="175"/>
    </location>
</feature>
<feature type="domain" description="Type 4 fimbrial biogenesis protein PilX N-terminal" evidence="3">
    <location>
        <begin position="14"/>
        <end position="64"/>
    </location>
</feature>
<feature type="transmembrane region" description="Helical" evidence="1">
    <location>
        <begin position="15"/>
        <end position="36"/>
    </location>
</feature>
<dbReference type="InterPro" id="IPR025746">
    <property type="entry name" value="PilX_N_dom"/>
</dbReference>
<proteinExistence type="predicted"/>
<name>A0AAU7P3X2_9XANT</name>
<keyword evidence="1" id="KW-0812">Transmembrane</keyword>
<keyword evidence="1" id="KW-0472">Membrane</keyword>
<dbReference type="RefSeq" id="WP_259160993.1">
    <property type="nucleotide sequence ID" value="NZ_CP144460.1"/>
</dbReference>
<dbReference type="Pfam" id="PF13681">
    <property type="entry name" value="PilX"/>
    <property type="match status" value="1"/>
</dbReference>